<comment type="caution">
    <text evidence="1">The sequence shown here is derived from an EMBL/GenBank/DDBJ whole genome shotgun (WGS) entry which is preliminary data.</text>
</comment>
<dbReference type="EMBL" id="PGCI01001100">
    <property type="protein sequence ID" value="PLW07859.1"/>
    <property type="molecule type" value="Genomic_DNA"/>
</dbReference>
<sequence>MEAPGALGRRLLKAPGLKPTGWRPWARPFSNMAPATLQKRLVNMTTSELKIRDRSGNLSLTMKDYS</sequence>
<dbReference type="Proteomes" id="UP000235392">
    <property type="component" value="Unassembled WGS sequence"/>
</dbReference>
<proteinExistence type="predicted"/>
<evidence type="ECO:0000313" key="1">
    <source>
        <dbReference type="EMBL" id="PLW07859.1"/>
    </source>
</evidence>
<dbReference type="AlphaFoldDB" id="A0A2N5S3P5"/>
<organism evidence="1 2">
    <name type="scientific">Puccinia coronata f. sp. avenae</name>
    <dbReference type="NCBI Taxonomy" id="200324"/>
    <lineage>
        <taxon>Eukaryota</taxon>
        <taxon>Fungi</taxon>
        <taxon>Dikarya</taxon>
        <taxon>Basidiomycota</taxon>
        <taxon>Pucciniomycotina</taxon>
        <taxon>Pucciniomycetes</taxon>
        <taxon>Pucciniales</taxon>
        <taxon>Pucciniaceae</taxon>
        <taxon>Puccinia</taxon>
    </lineage>
</organism>
<gene>
    <name evidence="1" type="ORF">PCASD_24848</name>
</gene>
<protein>
    <submittedName>
        <fullName evidence="1">Uncharacterized protein</fullName>
    </submittedName>
</protein>
<name>A0A2N5S3P5_9BASI</name>
<accession>A0A2N5S3P5</accession>
<reference evidence="1 2" key="1">
    <citation type="submission" date="2017-11" db="EMBL/GenBank/DDBJ databases">
        <title>De novo assembly and phasing of dikaryotic genomes from two isolates of Puccinia coronata f. sp. avenae, the causal agent of oat crown rust.</title>
        <authorList>
            <person name="Miller M.E."/>
            <person name="Zhang Y."/>
            <person name="Omidvar V."/>
            <person name="Sperschneider J."/>
            <person name="Schwessinger B."/>
            <person name="Raley C."/>
            <person name="Palmer J.M."/>
            <person name="Garnica D."/>
            <person name="Upadhyaya N."/>
            <person name="Rathjen J."/>
            <person name="Taylor J.M."/>
            <person name="Park R.F."/>
            <person name="Dodds P.N."/>
            <person name="Hirsch C.D."/>
            <person name="Kianian S.F."/>
            <person name="Figueroa M."/>
        </authorList>
    </citation>
    <scope>NUCLEOTIDE SEQUENCE [LARGE SCALE GENOMIC DNA]</scope>
    <source>
        <strain evidence="1">12SD80</strain>
    </source>
</reference>
<evidence type="ECO:0000313" key="2">
    <source>
        <dbReference type="Proteomes" id="UP000235392"/>
    </source>
</evidence>